<reference evidence="1 2" key="1">
    <citation type="submission" date="2019-03" db="EMBL/GenBank/DDBJ databases">
        <title>Genomic Encyclopedia of Type Strains, Phase IV (KMG-IV): sequencing the most valuable type-strain genomes for metagenomic binning, comparative biology and taxonomic classification.</title>
        <authorList>
            <person name="Goeker M."/>
        </authorList>
    </citation>
    <scope>NUCLEOTIDE SEQUENCE [LARGE SCALE GENOMIC DNA]</scope>
    <source>
        <strain evidence="1 2">DSM 25287</strain>
    </source>
</reference>
<dbReference type="SUPFAM" id="SSF52096">
    <property type="entry name" value="ClpP/crotonase"/>
    <property type="match status" value="1"/>
</dbReference>
<gene>
    <name evidence="1" type="ORF">EV699_10367</name>
</gene>
<dbReference type="RefSeq" id="WP_132538681.1">
    <property type="nucleotide sequence ID" value="NZ_SLWY01000003.1"/>
</dbReference>
<dbReference type="NCBIfam" id="TIGR03134">
    <property type="entry name" value="malonate_gamma"/>
    <property type="match status" value="1"/>
</dbReference>
<dbReference type="InterPro" id="IPR009648">
    <property type="entry name" value="Malonate_gamma"/>
</dbReference>
<dbReference type="Pfam" id="PF06833">
    <property type="entry name" value="MdcE"/>
    <property type="match status" value="1"/>
</dbReference>
<dbReference type="InterPro" id="IPR029045">
    <property type="entry name" value="ClpP/crotonase-like_dom_sf"/>
</dbReference>
<comment type="caution">
    <text evidence="1">The sequence shown here is derived from an EMBL/GenBank/DDBJ whole genome shotgun (WGS) entry which is preliminary data.</text>
</comment>
<dbReference type="Gene3D" id="3.90.226.10">
    <property type="entry name" value="2-enoyl-CoA Hydratase, Chain A, domain 1"/>
    <property type="match status" value="1"/>
</dbReference>
<organism evidence="1 2">
    <name type="scientific">Plasticicumulans lactativorans</name>
    <dbReference type="NCBI Taxonomy" id="1133106"/>
    <lineage>
        <taxon>Bacteria</taxon>
        <taxon>Pseudomonadati</taxon>
        <taxon>Pseudomonadota</taxon>
        <taxon>Gammaproteobacteria</taxon>
        <taxon>Candidatus Competibacteraceae</taxon>
        <taxon>Plasticicumulans</taxon>
    </lineage>
</organism>
<proteinExistence type="predicted"/>
<name>A0A4R2LTB0_9GAMM</name>
<dbReference type="EMBL" id="SLWY01000003">
    <property type="protein sequence ID" value="TCO83022.1"/>
    <property type="molecule type" value="Genomic_DNA"/>
</dbReference>
<accession>A0A4R2LTB0</accession>
<dbReference type="GO" id="GO:0005975">
    <property type="term" value="P:carbohydrate metabolic process"/>
    <property type="evidence" value="ECO:0007669"/>
    <property type="project" value="InterPro"/>
</dbReference>
<sequence>MDARTLLDQLFPAGHDVVFDGPYFAGSGRCGAGSVAVIGSVDAAPIGIELAHRMAGAVLDVVREHPGRPILLAVDTSGQRLSHRDELLGINGYMAHLAKCIALARNRGHRVLGLVYSKAVSGGFLASSLLADVCYALPDAEVMVMNLPAMSRVTKIALERLQALSQTSPVFAPGVANYLAMGAVEALWDGDLAQRLDAALAAPVDGDRRRAVGEARGGRLLARRVAERVRTDAVG</sequence>
<dbReference type="OrthoDB" id="5984377at2"/>
<keyword evidence="2" id="KW-1185">Reference proteome</keyword>
<dbReference type="AlphaFoldDB" id="A0A4R2LTB0"/>
<dbReference type="Proteomes" id="UP000295765">
    <property type="component" value="Unassembled WGS sequence"/>
</dbReference>
<protein>
    <submittedName>
        <fullName evidence="1">Malonate decarboxylase gamma subunit</fullName>
    </submittedName>
</protein>
<evidence type="ECO:0000313" key="2">
    <source>
        <dbReference type="Proteomes" id="UP000295765"/>
    </source>
</evidence>
<evidence type="ECO:0000313" key="1">
    <source>
        <dbReference type="EMBL" id="TCO83022.1"/>
    </source>
</evidence>